<dbReference type="Proteomes" id="UP001177003">
    <property type="component" value="Chromosome 7"/>
</dbReference>
<evidence type="ECO:0000313" key="2">
    <source>
        <dbReference type="Proteomes" id="UP001177003"/>
    </source>
</evidence>
<proteinExistence type="predicted"/>
<protein>
    <submittedName>
        <fullName evidence="1">Uncharacterized protein</fullName>
    </submittedName>
</protein>
<name>A0AA35ZJQ4_LACSI</name>
<dbReference type="EMBL" id="OX465083">
    <property type="protein sequence ID" value="CAI9293864.1"/>
    <property type="molecule type" value="Genomic_DNA"/>
</dbReference>
<organism evidence="1 2">
    <name type="scientific">Lactuca saligna</name>
    <name type="common">Willowleaf lettuce</name>
    <dbReference type="NCBI Taxonomy" id="75948"/>
    <lineage>
        <taxon>Eukaryota</taxon>
        <taxon>Viridiplantae</taxon>
        <taxon>Streptophyta</taxon>
        <taxon>Embryophyta</taxon>
        <taxon>Tracheophyta</taxon>
        <taxon>Spermatophyta</taxon>
        <taxon>Magnoliopsida</taxon>
        <taxon>eudicotyledons</taxon>
        <taxon>Gunneridae</taxon>
        <taxon>Pentapetalae</taxon>
        <taxon>asterids</taxon>
        <taxon>campanulids</taxon>
        <taxon>Asterales</taxon>
        <taxon>Asteraceae</taxon>
        <taxon>Cichorioideae</taxon>
        <taxon>Cichorieae</taxon>
        <taxon>Lactucinae</taxon>
        <taxon>Lactuca</taxon>
    </lineage>
</organism>
<reference evidence="1" key="1">
    <citation type="submission" date="2023-04" db="EMBL/GenBank/DDBJ databases">
        <authorList>
            <person name="Vijverberg K."/>
            <person name="Xiong W."/>
            <person name="Schranz E."/>
        </authorList>
    </citation>
    <scope>NUCLEOTIDE SEQUENCE</scope>
</reference>
<evidence type="ECO:0000313" key="1">
    <source>
        <dbReference type="EMBL" id="CAI9293864.1"/>
    </source>
</evidence>
<accession>A0AA35ZJQ4</accession>
<gene>
    <name evidence="1" type="ORF">LSALG_LOCUS32871</name>
</gene>
<keyword evidence="2" id="KW-1185">Reference proteome</keyword>
<sequence length="100" mass="10775">MVPSSDEETESDDAGLRPRKIHKIVSMAKLPGGIDDVLGDKFSVPGQKERVVVSGPSVIQPSPFTSSFPIDIGSGSILGGVYRAHLEVLPYRRSLLRCVK</sequence>
<dbReference type="AlphaFoldDB" id="A0AA35ZJQ4"/>